<dbReference type="InterPro" id="IPR006115">
    <property type="entry name" value="6PGDH_NADP-bd"/>
</dbReference>
<name>A0ABV3PPP8_9HYPH</name>
<dbReference type="InterPro" id="IPR029154">
    <property type="entry name" value="HIBADH-like_NADP-bd"/>
</dbReference>
<gene>
    <name evidence="5" type="ORF">ABXS05_17135</name>
</gene>
<evidence type="ECO:0000313" key="5">
    <source>
        <dbReference type="EMBL" id="MEW9307279.1"/>
    </source>
</evidence>
<dbReference type="SUPFAM" id="SSF48179">
    <property type="entry name" value="6-phosphogluconate dehydrogenase C-terminal domain-like"/>
    <property type="match status" value="1"/>
</dbReference>
<organism evidence="5 6">
    <name type="scientific">Labrys neptuniae</name>
    <dbReference type="NCBI Taxonomy" id="376174"/>
    <lineage>
        <taxon>Bacteria</taxon>
        <taxon>Pseudomonadati</taxon>
        <taxon>Pseudomonadota</taxon>
        <taxon>Alphaproteobacteria</taxon>
        <taxon>Hyphomicrobiales</taxon>
        <taxon>Xanthobacteraceae</taxon>
        <taxon>Labrys</taxon>
    </lineage>
</organism>
<keyword evidence="6" id="KW-1185">Reference proteome</keyword>
<dbReference type="Gene3D" id="1.10.1040.10">
    <property type="entry name" value="N-(1-d-carboxylethyl)-l-norvaline Dehydrogenase, domain 2"/>
    <property type="match status" value="1"/>
</dbReference>
<comment type="caution">
    <text evidence="5">The sequence shown here is derived from an EMBL/GenBank/DDBJ whole genome shotgun (WGS) entry which is preliminary data.</text>
</comment>
<dbReference type="InterPro" id="IPR008927">
    <property type="entry name" value="6-PGluconate_DH-like_C_sf"/>
</dbReference>
<evidence type="ECO:0000256" key="2">
    <source>
        <dbReference type="ARBA" id="ARBA00023027"/>
    </source>
</evidence>
<dbReference type="RefSeq" id="WP_367624768.1">
    <property type="nucleotide sequence ID" value="NZ_JBFNQD010000005.1"/>
</dbReference>
<dbReference type="Pfam" id="PF03446">
    <property type="entry name" value="NAD_binding_2"/>
    <property type="match status" value="1"/>
</dbReference>
<keyword evidence="1 5" id="KW-0560">Oxidoreductase</keyword>
<proteinExistence type="predicted"/>
<dbReference type="InterPro" id="IPR013328">
    <property type="entry name" value="6PGD_dom2"/>
</dbReference>
<dbReference type="InterPro" id="IPR036291">
    <property type="entry name" value="NAD(P)-bd_dom_sf"/>
</dbReference>
<accession>A0ABV3PPP8</accession>
<feature type="domain" description="3-hydroxyisobutyrate dehydrogenase-like NAD-binding" evidence="4">
    <location>
        <begin position="171"/>
        <end position="287"/>
    </location>
</feature>
<dbReference type="InterPro" id="IPR015815">
    <property type="entry name" value="HIBADH-related"/>
</dbReference>
<dbReference type="EC" id="1.1.-.-" evidence="5"/>
<dbReference type="Proteomes" id="UP001555786">
    <property type="component" value="Unassembled WGS sequence"/>
</dbReference>
<dbReference type="EMBL" id="JBFNQD010000005">
    <property type="protein sequence ID" value="MEW9307279.1"/>
    <property type="molecule type" value="Genomic_DNA"/>
</dbReference>
<dbReference type="Gene3D" id="3.40.50.720">
    <property type="entry name" value="NAD(P)-binding Rossmann-like Domain"/>
    <property type="match status" value="1"/>
</dbReference>
<dbReference type="GO" id="GO:0016491">
    <property type="term" value="F:oxidoreductase activity"/>
    <property type="evidence" value="ECO:0007669"/>
    <property type="project" value="UniProtKB-KW"/>
</dbReference>
<sequence>MTESQKAAVSVVGTGIMGSAIATRLLGTGHAVTVFDLDTAKVATLVAKGARAAASAREAAEASRFIITSLNSAAIVRRAVFGPSGIAEGADVSGLLIDMSSIDPASTRELAGQLAETTGMRWVDAPLSGGAPGALAGRLTVMAGGAAEDVDRARAIMDSLCANYTHMGPSGAGQTTKLVNQVLCALGFQAVAEAVRLAEAGGVDAARLAEALKGGRADSAILQEFGPKMARRDYTPTGRIDNMMKDLEAVQAFSGSQRLPLPVTGLVTDLHRSLLAAGLGPRDTAAIMLQFTGFREQSDEG</sequence>
<dbReference type="PANTHER" id="PTHR43060:SF15">
    <property type="entry name" value="3-HYDROXYISOBUTYRATE DEHYDROGENASE-LIKE 1, MITOCHONDRIAL-RELATED"/>
    <property type="match status" value="1"/>
</dbReference>
<dbReference type="SUPFAM" id="SSF51735">
    <property type="entry name" value="NAD(P)-binding Rossmann-fold domains"/>
    <property type="match status" value="1"/>
</dbReference>
<evidence type="ECO:0000259" key="4">
    <source>
        <dbReference type="Pfam" id="PF14833"/>
    </source>
</evidence>
<keyword evidence="2" id="KW-0520">NAD</keyword>
<evidence type="ECO:0000313" key="6">
    <source>
        <dbReference type="Proteomes" id="UP001555786"/>
    </source>
</evidence>
<evidence type="ECO:0000259" key="3">
    <source>
        <dbReference type="Pfam" id="PF03446"/>
    </source>
</evidence>
<reference evidence="5 6" key="1">
    <citation type="submission" date="2024-07" db="EMBL/GenBank/DDBJ databases">
        <title>Description of Labrys sedimenti sp. nov., isolated from a diclofenac-degrading enrichment culture.</title>
        <authorList>
            <person name="Tancsics A."/>
            <person name="Csepanyi A."/>
        </authorList>
    </citation>
    <scope>NUCLEOTIDE SEQUENCE [LARGE SCALE GENOMIC DNA]</scope>
    <source>
        <strain evidence="5 6">LMG 23578</strain>
    </source>
</reference>
<dbReference type="Pfam" id="PF14833">
    <property type="entry name" value="NAD_binding_11"/>
    <property type="match status" value="1"/>
</dbReference>
<dbReference type="PANTHER" id="PTHR43060">
    <property type="entry name" value="3-HYDROXYISOBUTYRATE DEHYDROGENASE-LIKE 1, MITOCHONDRIAL-RELATED"/>
    <property type="match status" value="1"/>
</dbReference>
<protein>
    <submittedName>
        <fullName evidence="5">NAD(P)-dependent oxidoreductase</fullName>
        <ecNumber evidence="5">1.1.-.-</ecNumber>
    </submittedName>
</protein>
<evidence type="ECO:0000256" key="1">
    <source>
        <dbReference type="ARBA" id="ARBA00023002"/>
    </source>
</evidence>
<feature type="domain" description="6-phosphogluconate dehydrogenase NADP-binding" evidence="3">
    <location>
        <begin position="9"/>
        <end position="168"/>
    </location>
</feature>
<dbReference type="PIRSF" id="PIRSF000103">
    <property type="entry name" value="HIBADH"/>
    <property type="match status" value="1"/>
</dbReference>